<organism evidence="1 2">
    <name type="scientific">Cucurbita argyrosperma subsp. sororia</name>
    <dbReference type="NCBI Taxonomy" id="37648"/>
    <lineage>
        <taxon>Eukaryota</taxon>
        <taxon>Viridiplantae</taxon>
        <taxon>Streptophyta</taxon>
        <taxon>Embryophyta</taxon>
        <taxon>Tracheophyta</taxon>
        <taxon>Spermatophyta</taxon>
        <taxon>Magnoliopsida</taxon>
        <taxon>eudicotyledons</taxon>
        <taxon>Gunneridae</taxon>
        <taxon>Pentapetalae</taxon>
        <taxon>rosids</taxon>
        <taxon>fabids</taxon>
        <taxon>Cucurbitales</taxon>
        <taxon>Cucurbitaceae</taxon>
        <taxon>Cucurbiteae</taxon>
        <taxon>Cucurbita</taxon>
    </lineage>
</organism>
<evidence type="ECO:0000313" key="1">
    <source>
        <dbReference type="EMBL" id="KAG6591481.1"/>
    </source>
</evidence>
<proteinExistence type="predicted"/>
<reference evidence="1 2" key="1">
    <citation type="journal article" date="2021" name="Hortic Res">
        <title>The domestication of Cucurbita argyrosperma as revealed by the genome of its wild relative.</title>
        <authorList>
            <person name="Barrera-Redondo J."/>
            <person name="Sanchez-de la Vega G."/>
            <person name="Aguirre-Liguori J.A."/>
            <person name="Castellanos-Morales G."/>
            <person name="Gutierrez-Guerrero Y.T."/>
            <person name="Aguirre-Dugua X."/>
            <person name="Aguirre-Planter E."/>
            <person name="Tenaillon M.I."/>
            <person name="Lira-Saade R."/>
            <person name="Eguiarte L.E."/>
        </authorList>
    </citation>
    <scope>NUCLEOTIDE SEQUENCE [LARGE SCALE GENOMIC DNA]</scope>
    <source>
        <strain evidence="1">JBR-2021</strain>
    </source>
</reference>
<comment type="caution">
    <text evidence="1">The sequence shown here is derived from an EMBL/GenBank/DDBJ whole genome shotgun (WGS) entry which is preliminary data.</text>
</comment>
<feature type="non-terminal residue" evidence="1">
    <location>
        <position position="1"/>
    </location>
</feature>
<evidence type="ECO:0000313" key="2">
    <source>
        <dbReference type="Proteomes" id="UP000685013"/>
    </source>
</evidence>
<protein>
    <submittedName>
        <fullName evidence="1">Uncharacterized protein</fullName>
    </submittedName>
</protein>
<dbReference type="EMBL" id="JAGKQH010000009">
    <property type="protein sequence ID" value="KAG6591481.1"/>
    <property type="molecule type" value="Genomic_DNA"/>
</dbReference>
<accession>A0AAV6N2W0</accession>
<dbReference type="AlphaFoldDB" id="A0AAV6N2W0"/>
<dbReference type="Proteomes" id="UP000685013">
    <property type="component" value="Chromosome 9"/>
</dbReference>
<name>A0AAV6N2W0_9ROSI</name>
<gene>
    <name evidence="1" type="ORF">SDJN03_13827</name>
</gene>
<sequence>MEIPSELPSIHRRQSQFHSPLPFLVKLPLLTWIIGVLLSDPPVITSSPVKPVAGNVKIIMILNHVYPAIRENGNHAVYTQKMAIM</sequence>
<keyword evidence="2" id="KW-1185">Reference proteome</keyword>